<dbReference type="EMBL" id="CM000141">
    <property type="protein sequence ID" value="EEE60478.1"/>
    <property type="molecule type" value="Genomic_DNA"/>
</dbReference>
<reference evidence="1" key="2">
    <citation type="submission" date="2008-12" db="EMBL/GenBank/DDBJ databases">
        <title>Improved gene annotation of the rice (Oryza sativa) genomes.</title>
        <authorList>
            <person name="Wang J."/>
            <person name="Li R."/>
            <person name="Fan W."/>
            <person name="Huang Q."/>
            <person name="Zhang J."/>
            <person name="Zhou Y."/>
            <person name="Hu Y."/>
            <person name="Zi S."/>
            <person name="Li J."/>
            <person name="Ni P."/>
            <person name="Zheng H."/>
            <person name="Zhang Y."/>
            <person name="Zhao M."/>
            <person name="Hao Q."/>
            <person name="McDermott J."/>
            <person name="Samudrala R."/>
            <person name="Kristiansen K."/>
            <person name="Wong G.K.-S."/>
        </authorList>
    </citation>
    <scope>NUCLEOTIDE SEQUENCE</scope>
</reference>
<sequence>MQANSLLSPIYTIPELGLIDPSSSSKKPCGAPPSHGSNTCEVWAAPPLQDTLVELEVGGGGSRVLPLSLRLEEARSRWTPRTRRGTPLGVAAAICLCTIRTAPRAAALRHCFTPWEALAPDATP</sequence>
<name>B9FDL1_ORYSJ</name>
<proteinExistence type="predicted"/>
<evidence type="ECO:0000313" key="1">
    <source>
        <dbReference type="EMBL" id="EEE60478.1"/>
    </source>
</evidence>
<gene>
    <name evidence="1" type="ORF">OsJ_13748</name>
</gene>
<reference evidence="1" key="1">
    <citation type="journal article" date="2005" name="PLoS Biol.">
        <title>The genomes of Oryza sativa: a history of duplications.</title>
        <authorList>
            <person name="Yu J."/>
            <person name="Wang J."/>
            <person name="Lin W."/>
            <person name="Li S."/>
            <person name="Li H."/>
            <person name="Zhou J."/>
            <person name="Ni P."/>
            <person name="Dong W."/>
            <person name="Hu S."/>
            <person name="Zeng C."/>
            <person name="Zhang J."/>
            <person name="Zhang Y."/>
            <person name="Li R."/>
            <person name="Xu Z."/>
            <person name="Li S."/>
            <person name="Li X."/>
            <person name="Zheng H."/>
            <person name="Cong L."/>
            <person name="Lin L."/>
            <person name="Yin J."/>
            <person name="Geng J."/>
            <person name="Li G."/>
            <person name="Shi J."/>
            <person name="Liu J."/>
            <person name="Lv H."/>
            <person name="Li J."/>
            <person name="Wang J."/>
            <person name="Deng Y."/>
            <person name="Ran L."/>
            <person name="Shi X."/>
            <person name="Wang X."/>
            <person name="Wu Q."/>
            <person name="Li C."/>
            <person name="Ren X."/>
            <person name="Wang J."/>
            <person name="Wang X."/>
            <person name="Li D."/>
            <person name="Liu D."/>
            <person name="Zhang X."/>
            <person name="Ji Z."/>
            <person name="Zhao W."/>
            <person name="Sun Y."/>
            <person name="Zhang Z."/>
            <person name="Bao J."/>
            <person name="Han Y."/>
            <person name="Dong L."/>
            <person name="Ji J."/>
            <person name="Chen P."/>
            <person name="Wu S."/>
            <person name="Liu J."/>
            <person name="Xiao Y."/>
            <person name="Bu D."/>
            <person name="Tan J."/>
            <person name="Yang L."/>
            <person name="Ye C."/>
            <person name="Zhang J."/>
            <person name="Xu J."/>
            <person name="Zhou Y."/>
            <person name="Yu Y."/>
            <person name="Zhang B."/>
            <person name="Zhuang S."/>
            <person name="Wei H."/>
            <person name="Liu B."/>
            <person name="Lei M."/>
            <person name="Yu H."/>
            <person name="Li Y."/>
            <person name="Xu H."/>
            <person name="Wei S."/>
            <person name="He X."/>
            <person name="Fang L."/>
            <person name="Zhang Z."/>
            <person name="Zhang Y."/>
            <person name="Huang X."/>
            <person name="Su Z."/>
            <person name="Tong W."/>
            <person name="Li J."/>
            <person name="Tong Z."/>
            <person name="Li S."/>
            <person name="Ye J."/>
            <person name="Wang L."/>
            <person name="Fang L."/>
            <person name="Lei T."/>
            <person name="Chen C."/>
            <person name="Chen H."/>
            <person name="Xu Z."/>
            <person name="Li H."/>
            <person name="Huang H."/>
            <person name="Zhang F."/>
            <person name="Xu H."/>
            <person name="Li N."/>
            <person name="Zhao C."/>
            <person name="Li S."/>
            <person name="Dong L."/>
            <person name="Huang Y."/>
            <person name="Li L."/>
            <person name="Xi Y."/>
            <person name="Qi Q."/>
            <person name="Li W."/>
            <person name="Zhang B."/>
            <person name="Hu W."/>
            <person name="Zhang Y."/>
            <person name="Tian X."/>
            <person name="Jiao Y."/>
            <person name="Liang X."/>
            <person name="Jin J."/>
            <person name="Gao L."/>
            <person name="Zheng W."/>
            <person name="Hao B."/>
            <person name="Liu S."/>
            <person name="Wang W."/>
            <person name="Yuan L."/>
            <person name="Cao M."/>
            <person name="McDermott J."/>
            <person name="Samudrala R."/>
            <person name="Wang J."/>
            <person name="Wong G.K."/>
            <person name="Yang H."/>
        </authorList>
    </citation>
    <scope>NUCLEOTIDE SEQUENCE [LARGE SCALE GENOMIC DNA]</scope>
</reference>
<protein>
    <submittedName>
        <fullName evidence="1">Uncharacterized protein</fullName>
    </submittedName>
</protein>
<dbReference type="Proteomes" id="UP000007752">
    <property type="component" value="Chromosome 4"/>
</dbReference>
<organism evidence="1">
    <name type="scientific">Oryza sativa subsp. japonica</name>
    <name type="common">Rice</name>
    <dbReference type="NCBI Taxonomy" id="39947"/>
    <lineage>
        <taxon>Eukaryota</taxon>
        <taxon>Viridiplantae</taxon>
        <taxon>Streptophyta</taxon>
        <taxon>Embryophyta</taxon>
        <taxon>Tracheophyta</taxon>
        <taxon>Spermatophyta</taxon>
        <taxon>Magnoliopsida</taxon>
        <taxon>Liliopsida</taxon>
        <taxon>Poales</taxon>
        <taxon>Poaceae</taxon>
        <taxon>BOP clade</taxon>
        <taxon>Oryzoideae</taxon>
        <taxon>Oryzeae</taxon>
        <taxon>Oryzinae</taxon>
        <taxon>Oryza</taxon>
        <taxon>Oryza sativa</taxon>
    </lineage>
</organism>
<dbReference type="AlphaFoldDB" id="B9FDL1"/>
<accession>B9FDL1</accession>